<dbReference type="RefSeq" id="XP_046059132.1">
    <property type="nucleotide sequence ID" value="XM_046207473.1"/>
</dbReference>
<dbReference type="EMBL" id="JAEUBE010000414">
    <property type="protein sequence ID" value="KAH3662028.1"/>
    <property type="molecule type" value="Genomic_DNA"/>
</dbReference>
<name>A0A9P8T0R1_9ASCO</name>
<gene>
    <name evidence="1" type="ORF">OGAPHI_006209</name>
</gene>
<sequence>MTEQLVQFLIVSDGQLQVSWDNSALLVVSSSVTGQFQNFGSQVFQNSSQVDWGTGTNSLSVVTVSEQSVDSSDWEGQSSLGRS</sequence>
<accession>A0A9P8T0R1</accession>
<dbReference type="Proteomes" id="UP000769157">
    <property type="component" value="Unassembled WGS sequence"/>
</dbReference>
<reference evidence="1" key="1">
    <citation type="journal article" date="2021" name="Open Biol.">
        <title>Shared evolutionary footprints suggest mitochondrial oxidative damage underlies multiple complex I losses in fungi.</title>
        <authorList>
            <person name="Schikora-Tamarit M.A."/>
            <person name="Marcet-Houben M."/>
            <person name="Nosek J."/>
            <person name="Gabaldon T."/>
        </authorList>
    </citation>
    <scope>NUCLEOTIDE SEQUENCE</scope>
    <source>
        <strain evidence="1">CBS6075</strain>
    </source>
</reference>
<protein>
    <submittedName>
        <fullName evidence="1">Uncharacterized protein</fullName>
    </submittedName>
</protein>
<evidence type="ECO:0000313" key="2">
    <source>
        <dbReference type="Proteomes" id="UP000769157"/>
    </source>
</evidence>
<organism evidence="1 2">
    <name type="scientific">Ogataea philodendri</name>
    <dbReference type="NCBI Taxonomy" id="1378263"/>
    <lineage>
        <taxon>Eukaryota</taxon>
        <taxon>Fungi</taxon>
        <taxon>Dikarya</taxon>
        <taxon>Ascomycota</taxon>
        <taxon>Saccharomycotina</taxon>
        <taxon>Pichiomycetes</taxon>
        <taxon>Pichiales</taxon>
        <taxon>Pichiaceae</taxon>
        <taxon>Ogataea</taxon>
    </lineage>
</organism>
<proteinExistence type="predicted"/>
<comment type="caution">
    <text evidence="1">The sequence shown here is derived from an EMBL/GenBank/DDBJ whole genome shotgun (WGS) entry which is preliminary data.</text>
</comment>
<reference evidence="1" key="2">
    <citation type="submission" date="2021-01" db="EMBL/GenBank/DDBJ databases">
        <authorList>
            <person name="Schikora-Tamarit M.A."/>
        </authorList>
    </citation>
    <scope>NUCLEOTIDE SEQUENCE</scope>
    <source>
        <strain evidence="1">CBS6075</strain>
    </source>
</reference>
<dbReference type="AlphaFoldDB" id="A0A9P8T0R1"/>
<keyword evidence="2" id="KW-1185">Reference proteome</keyword>
<dbReference type="OrthoDB" id="5598123at2759"/>
<evidence type="ECO:0000313" key="1">
    <source>
        <dbReference type="EMBL" id="KAH3662028.1"/>
    </source>
</evidence>
<dbReference type="GeneID" id="70238173"/>